<dbReference type="Proteomes" id="UP000182836">
    <property type="component" value="Unassembled WGS sequence"/>
</dbReference>
<evidence type="ECO:0000313" key="2">
    <source>
        <dbReference type="Proteomes" id="UP000182836"/>
    </source>
</evidence>
<gene>
    <name evidence="1" type="ORF">SAMN04487909_12146</name>
</gene>
<dbReference type="RefSeq" id="WP_158502372.1">
    <property type="nucleotide sequence ID" value="NZ_BJOA01000072.1"/>
</dbReference>
<name>A0A1G8UVC8_ANEMI</name>
<sequence length="53" mass="5905">MSQKVTYSNKNTILIASEPSKAIRKHAEARMTQLTRPSQKILKALAGISLHSR</sequence>
<reference evidence="1 2" key="1">
    <citation type="submission" date="2016-10" db="EMBL/GenBank/DDBJ databases">
        <authorList>
            <person name="de Groot N.N."/>
        </authorList>
    </citation>
    <scope>NUCLEOTIDE SEQUENCE [LARGE SCALE GENOMIC DNA]</scope>
    <source>
        <strain evidence="1 2">DSM 2895</strain>
    </source>
</reference>
<proteinExistence type="predicted"/>
<organism evidence="1 2">
    <name type="scientific">Aneurinibacillus migulanus</name>
    <name type="common">Bacillus migulanus</name>
    <dbReference type="NCBI Taxonomy" id="47500"/>
    <lineage>
        <taxon>Bacteria</taxon>
        <taxon>Bacillati</taxon>
        <taxon>Bacillota</taxon>
        <taxon>Bacilli</taxon>
        <taxon>Bacillales</taxon>
        <taxon>Paenibacillaceae</taxon>
        <taxon>Aneurinibacillus group</taxon>
        <taxon>Aneurinibacillus</taxon>
    </lineage>
</organism>
<accession>A0A1G8UVC8</accession>
<protein>
    <submittedName>
        <fullName evidence="1">Uncharacterized protein</fullName>
    </submittedName>
</protein>
<dbReference type="GeneID" id="43759353"/>
<dbReference type="AlphaFoldDB" id="A0A1G8UVC8"/>
<evidence type="ECO:0000313" key="1">
    <source>
        <dbReference type="EMBL" id="SDJ57806.1"/>
    </source>
</evidence>
<dbReference type="EMBL" id="FNED01000021">
    <property type="protein sequence ID" value="SDJ57806.1"/>
    <property type="molecule type" value="Genomic_DNA"/>
</dbReference>